<organism evidence="1 2">
    <name type="scientific">Christiangramia lutea</name>
    <dbReference type="NCBI Taxonomy" id="1607951"/>
    <lineage>
        <taxon>Bacteria</taxon>
        <taxon>Pseudomonadati</taxon>
        <taxon>Bacteroidota</taxon>
        <taxon>Flavobacteriia</taxon>
        <taxon>Flavobacteriales</taxon>
        <taxon>Flavobacteriaceae</taxon>
        <taxon>Christiangramia</taxon>
    </lineage>
</organism>
<proteinExistence type="predicted"/>
<accession>A0A9X1V4G7</accession>
<dbReference type="EMBL" id="JAKVTV010000004">
    <property type="protein sequence ID" value="MCH4823953.1"/>
    <property type="molecule type" value="Genomic_DNA"/>
</dbReference>
<keyword evidence="2" id="KW-1185">Reference proteome</keyword>
<gene>
    <name evidence="1" type="ORF">ML462_12310</name>
</gene>
<evidence type="ECO:0000313" key="2">
    <source>
        <dbReference type="Proteomes" id="UP001139226"/>
    </source>
</evidence>
<comment type="caution">
    <text evidence="1">The sequence shown here is derived from an EMBL/GenBank/DDBJ whole genome shotgun (WGS) entry which is preliminary data.</text>
</comment>
<name>A0A9X1V4G7_9FLAO</name>
<reference evidence="1" key="1">
    <citation type="submission" date="2022-03" db="EMBL/GenBank/DDBJ databases">
        <title>Gramella crocea sp. nov., isolated from activated sludge of a seafood processing plant.</title>
        <authorList>
            <person name="Zhang X."/>
        </authorList>
    </citation>
    <scope>NUCLEOTIDE SEQUENCE</scope>
    <source>
        <strain evidence="1">YJ019</strain>
    </source>
</reference>
<dbReference type="PROSITE" id="PS51257">
    <property type="entry name" value="PROKAR_LIPOPROTEIN"/>
    <property type="match status" value="1"/>
</dbReference>
<sequence>MKRLDSLKIPILVLFVGLLFSSCFKDVDFGQAEDITLEPDLEVDLLYYTLTETDFLDSESGNFTPVIRDTVRLEFLDDDYIQENLMYAALRFKHENDFPYDIKSNIRFLGENGRNQFNVAYTIPSAEDGNTSIVDTVRVLEGNEIVRLRRSIQIVLQLEVVGADKDLQGELDFLSKGLFRFEF</sequence>
<dbReference type="AlphaFoldDB" id="A0A9X1V4G7"/>
<protein>
    <submittedName>
        <fullName evidence="1">Uncharacterized protein</fullName>
    </submittedName>
</protein>
<dbReference type="Proteomes" id="UP001139226">
    <property type="component" value="Unassembled WGS sequence"/>
</dbReference>
<evidence type="ECO:0000313" key="1">
    <source>
        <dbReference type="EMBL" id="MCH4823953.1"/>
    </source>
</evidence>
<dbReference type="RefSeq" id="WP_240714125.1">
    <property type="nucleotide sequence ID" value="NZ_JAKVTV010000004.1"/>
</dbReference>